<gene>
    <name evidence="2" type="ORF">J2W68_000344</name>
</gene>
<accession>A0ABU1XSB9</accession>
<proteinExistence type="predicted"/>
<sequence length="168" mass="18788">MFRQGLHARSDHSEHLRLAAHRKQQMSCRGAVPDPREAQNAVCGVVDARLERRASPDAACVKTDDVDLPMSTHVAESRRRAQHAAARFLKQRLFNWRDASLGVDAGHKLVQTDLLIRRRRDCRSVAARYEKRGRKQRNDMNAAHHHDAEAGSRGIARAAPTCSVESAA</sequence>
<feature type="compositionally biased region" description="Basic and acidic residues" evidence="1">
    <location>
        <begin position="136"/>
        <end position="150"/>
    </location>
</feature>
<feature type="region of interest" description="Disordered" evidence="1">
    <location>
        <begin position="130"/>
        <end position="168"/>
    </location>
</feature>
<protein>
    <submittedName>
        <fullName evidence="2">Uncharacterized protein</fullName>
    </submittedName>
</protein>
<organism evidence="2 3">
    <name type="scientific">Luteimonas terrae</name>
    <dbReference type="NCBI Taxonomy" id="1530191"/>
    <lineage>
        <taxon>Bacteria</taxon>
        <taxon>Pseudomonadati</taxon>
        <taxon>Pseudomonadota</taxon>
        <taxon>Gammaproteobacteria</taxon>
        <taxon>Lysobacterales</taxon>
        <taxon>Lysobacteraceae</taxon>
        <taxon>Luteimonas</taxon>
    </lineage>
</organism>
<name>A0ABU1XSB9_9GAMM</name>
<keyword evidence="3" id="KW-1185">Reference proteome</keyword>
<evidence type="ECO:0000256" key="1">
    <source>
        <dbReference type="SAM" id="MobiDB-lite"/>
    </source>
</evidence>
<dbReference type="EMBL" id="JAVDWO010000001">
    <property type="protein sequence ID" value="MDR7191642.1"/>
    <property type="molecule type" value="Genomic_DNA"/>
</dbReference>
<comment type="caution">
    <text evidence="2">The sequence shown here is derived from an EMBL/GenBank/DDBJ whole genome shotgun (WGS) entry which is preliminary data.</text>
</comment>
<reference evidence="2 3" key="1">
    <citation type="submission" date="2023-07" db="EMBL/GenBank/DDBJ databases">
        <title>Sorghum-associated microbial communities from plants grown in Nebraska, USA.</title>
        <authorList>
            <person name="Schachtman D."/>
        </authorList>
    </citation>
    <scope>NUCLEOTIDE SEQUENCE [LARGE SCALE GENOMIC DNA]</scope>
    <source>
        <strain evidence="2 3">4099</strain>
    </source>
</reference>
<evidence type="ECO:0000313" key="2">
    <source>
        <dbReference type="EMBL" id="MDR7191642.1"/>
    </source>
</evidence>
<dbReference type="Proteomes" id="UP001256588">
    <property type="component" value="Unassembled WGS sequence"/>
</dbReference>
<evidence type="ECO:0000313" key="3">
    <source>
        <dbReference type="Proteomes" id="UP001256588"/>
    </source>
</evidence>